<evidence type="ECO:0000256" key="2">
    <source>
        <dbReference type="SAM" id="Phobius"/>
    </source>
</evidence>
<dbReference type="STRING" id="1072256.CUTER_03960"/>
<keyword evidence="2" id="KW-1133">Transmembrane helix</keyword>
<gene>
    <name evidence="4" type="ORF">CUTER_03960</name>
</gene>
<sequence>MTTANQHPRANTPSSFDGFSLQSSVSIIIAGAVTGVLVSLALKAVGYGFLLPYSLAAVGATLMVRPRGIFITCAVVPAVFGVGIFGAGLVVAERMSAGDPFGISVSELLSAVIPITTNFPWLLALTLLVVTIGIGRVYLLKRRAELDARRSRTARRRATAATSRTQTLSRAARSRNEQASVEEILQRARQRSAQAHQAADYARGRSSDSSRRSHSRRRSQR</sequence>
<feature type="compositionally biased region" description="Basic and acidic residues" evidence="1">
    <location>
        <begin position="202"/>
        <end position="211"/>
    </location>
</feature>
<feature type="transmembrane region" description="Helical" evidence="2">
    <location>
        <begin position="119"/>
        <end position="140"/>
    </location>
</feature>
<evidence type="ECO:0000259" key="3">
    <source>
        <dbReference type="Pfam" id="PF20177"/>
    </source>
</evidence>
<feature type="transmembrane region" description="Helical" evidence="2">
    <location>
        <begin position="69"/>
        <end position="92"/>
    </location>
</feature>
<feature type="compositionally biased region" description="Low complexity" evidence="1">
    <location>
        <begin position="159"/>
        <end position="171"/>
    </location>
</feature>
<dbReference type="EMBL" id="CP011546">
    <property type="protein sequence ID" value="AKK10798.1"/>
    <property type="molecule type" value="Genomic_DNA"/>
</dbReference>
<feature type="transmembrane region" description="Helical" evidence="2">
    <location>
        <begin position="21"/>
        <end position="38"/>
    </location>
</feature>
<reference evidence="5" key="2">
    <citation type="submission" date="2015-05" db="EMBL/GenBank/DDBJ databases">
        <title>Complete genome sequence of Corynebacterium uterequi DSM 45634, isolated from the uterus of a maiden mare.</title>
        <authorList>
            <person name="Ruckert C."/>
            <person name="Albersmeier A."/>
            <person name="Winkler A."/>
            <person name="Tauch A."/>
        </authorList>
    </citation>
    <scope>NUCLEOTIDE SEQUENCE [LARGE SCALE GENOMIC DNA]</scope>
    <source>
        <strain evidence="5">DSM 45634</strain>
    </source>
</reference>
<keyword evidence="5" id="KW-1185">Reference proteome</keyword>
<dbReference type="Proteomes" id="UP000035548">
    <property type="component" value="Chromosome"/>
</dbReference>
<accession>A0A0G3HFS0</accession>
<reference evidence="4 5" key="1">
    <citation type="journal article" date="2015" name="Genome Announc.">
        <title>Virulence Factor Genes Detected in the Complete Genome Sequence of Corynebacterium uterequi DSM 45634, Isolated from the Uterus of a Maiden Mare.</title>
        <authorList>
            <person name="Ruckert C."/>
            <person name="Kriete M."/>
            <person name="Jaenicke S."/>
            <person name="Winkler A."/>
            <person name="Tauch A."/>
        </authorList>
    </citation>
    <scope>NUCLEOTIDE SEQUENCE [LARGE SCALE GENOMIC DNA]</scope>
    <source>
        <strain evidence="4 5">DSM 45634</strain>
    </source>
</reference>
<name>A0A0G3HFS0_9CORY</name>
<evidence type="ECO:0000313" key="5">
    <source>
        <dbReference type="Proteomes" id="UP000035548"/>
    </source>
</evidence>
<keyword evidence="2" id="KW-0472">Membrane</keyword>
<dbReference type="PATRIC" id="fig|1072256.5.peg.786"/>
<dbReference type="OrthoDB" id="4427741at2"/>
<dbReference type="RefSeq" id="WP_144412252.1">
    <property type="nucleotide sequence ID" value="NZ_CP011546.1"/>
</dbReference>
<feature type="domain" description="DUF6542" evidence="3">
    <location>
        <begin position="18"/>
        <end position="142"/>
    </location>
</feature>
<keyword evidence="2" id="KW-0812">Transmembrane</keyword>
<evidence type="ECO:0000313" key="4">
    <source>
        <dbReference type="EMBL" id="AKK10798.1"/>
    </source>
</evidence>
<organism evidence="4 5">
    <name type="scientific">Corynebacterium uterequi</name>
    <dbReference type="NCBI Taxonomy" id="1072256"/>
    <lineage>
        <taxon>Bacteria</taxon>
        <taxon>Bacillati</taxon>
        <taxon>Actinomycetota</taxon>
        <taxon>Actinomycetes</taxon>
        <taxon>Mycobacteriales</taxon>
        <taxon>Corynebacteriaceae</taxon>
        <taxon>Corynebacterium</taxon>
    </lineage>
</organism>
<proteinExistence type="predicted"/>
<dbReference type="KEGG" id="cut:CUTER_03960"/>
<feature type="compositionally biased region" description="Basic residues" evidence="1">
    <location>
        <begin position="212"/>
        <end position="221"/>
    </location>
</feature>
<evidence type="ECO:0000256" key="1">
    <source>
        <dbReference type="SAM" id="MobiDB-lite"/>
    </source>
</evidence>
<feature type="region of interest" description="Disordered" evidence="1">
    <location>
        <begin position="151"/>
        <end position="221"/>
    </location>
</feature>
<dbReference type="AlphaFoldDB" id="A0A0G3HFS0"/>
<dbReference type="InterPro" id="IPR046672">
    <property type="entry name" value="DUF6542"/>
</dbReference>
<protein>
    <recommendedName>
        <fullName evidence="3">DUF6542 domain-containing protein</fullName>
    </recommendedName>
</protein>
<dbReference type="Pfam" id="PF20177">
    <property type="entry name" value="DUF6542"/>
    <property type="match status" value="1"/>
</dbReference>